<protein>
    <recommendedName>
        <fullName evidence="6">BTB/POZ domain-containing protein 7</fullName>
    </recommendedName>
</protein>
<accession>A0A8S1AE67</accession>
<dbReference type="AlphaFoldDB" id="A0A8S1AE67"/>
<dbReference type="SMART" id="SM00225">
    <property type="entry name" value="BTB"/>
    <property type="match status" value="2"/>
</dbReference>
<feature type="region of interest" description="Disordered" evidence="1">
    <location>
        <begin position="920"/>
        <end position="957"/>
    </location>
</feature>
<evidence type="ECO:0000313" key="4">
    <source>
        <dbReference type="EMBL" id="CAB3244741.1"/>
    </source>
</evidence>
<dbReference type="InterPro" id="IPR042345">
    <property type="entry name" value="Btbd7"/>
</dbReference>
<dbReference type="SUPFAM" id="SSF54695">
    <property type="entry name" value="POZ domain"/>
    <property type="match status" value="2"/>
</dbReference>
<dbReference type="InterPro" id="IPR001387">
    <property type="entry name" value="Cro/C1-type_HTH"/>
</dbReference>
<dbReference type="EMBL" id="CADEBD010000321">
    <property type="protein sequence ID" value="CAB3244741.1"/>
    <property type="molecule type" value="Genomic_DNA"/>
</dbReference>
<reference evidence="4 5" key="1">
    <citation type="submission" date="2020-04" db="EMBL/GenBank/DDBJ databases">
        <authorList>
            <person name="Wallbank WR R."/>
            <person name="Pardo Diaz C."/>
            <person name="Kozak K."/>
            <person name="Martin S."/>
            <person name="Jiggins C."/>
            <person name="Moest M."/>
            <person name="Warren A I."/>
            <person name="Byers J.R.P. K."/>
            <person name="Montejo-Kovacevich G."/>
            <person name="Yen C E."/>
        </authorList>
    </citation>
    <scope>NUCLEOTIDE SEQUENCE [LARGE SCALE GENOMIC DNA]</scope>
</reference>
<gene>
    <name evidence="4" type="ORF">APLA_LOCUS10811</name>
</gene>
<dbReference type="InterPro" id="IPR000210">
    <property type="entry name" value="BTB/POZ_dom"/>
</dbReference>
<comment type="caution">
    <text evidence="4">The sequence shown here is derived from an EMBL/GenBank/DDBJ whole genome shotgun (WGS) entry which is preliminary data.</text>
</comment>
<sequence>MWAVQARAWRGDGGGGRPMSRLLCCLRARQADMGAALSHPQEGEACDGVPAAPPTMADVIRERKKKAAGSGLGTLRRRIALVRRPRDNRPDRGCEHARFIRSVVSSWRLAEVFLLCEELEAGAALRDLATQADLAREPARALHADLAAAYKDRWWCDVELVGNGWSLGAHRAILAARCTYFRELLQRYPPSSVRVPLEGAGGGLSRAELEAAVLALYAGAPQEPRPRCDLCHKWDRNLAADGDLDIINVDGNNSWRGTWCGCGRSRPDAGTLRRLAALLGFSLDSLHHDMRYLLDSGEMADARLVFRLEGGCGAAYGFRTALELPCHRLILAARSRFFRSVMSRRSSTAGGAAGPGGGAGAVCVDEKVLPRRFARALLHAAYTDTVDLALIGRNSTSPSSANSTGSGTTSWSGVSRGGSRPVTAATLDDAFQLYEIARFLEMPIVVQGCEDAIVEALSADTLPTVLRWAAAPHASHWVHRQAMRYLRDEFPSIMSGAGCGRVPLSALADALASPFLQASETQVLRALLRWAADQPADRRESPLALCRAQSVGRRGARRRDAGDAALRDALAPLAPLLRLEHLPHDHDLLHQVIRRGIVPAPAGEGTGLADAWLARGSYRPPRCFLPYLDEIKALLEDQAVPEAELSRARRERYLHRIPDTLYMVAAARNGGRESRAALEAAGGGGAAGAGGAARACVSPRVRAALRARARLLRAAPPAARALHLHSTDKLTVYKQIALRAVREMSLPDACADLLLPDLDTDTDTDSEGGGSRERETEEQWEQGSVGEGGAPPDERWRWPLDHPAMDCCRSDLTNNRTLSGSAGGRCASAGSLLHLPNDNSRAGTCRRELPSRSTDATQHRQSAAECSVRCSQQSAARLSAAVPDVAMAPNANTHLLTARDYFRLTPWEYSGGGVLQLDLGDGATHTPRPGSRAQRAGVSAGASSSRQPRDQHTQAMSCLRSRADDDELRAAIELSVIRGGSRGIYILSLVGSDLRILAENQSIIRNEERYRSKVGPLWHARCDKVYPRVVFFYCHNNGGLSERYDRK</sequence>
<feature type="region of interest" description="Disordered" evidence="1">
    <location>
        <begin position="395"/>
        <end position="418"/>
    </location>
</feature>
<dbReference type="PANTHER" id="PTHR16064">
    <property type="entry name" value="BTB POZ DOMAIN CONTAINING 7"/>
    <property type="match status" value="1"/>
</dbReference>
<feature type="region of interest" description="Disordered" evidence="1">
    <location>
        <begin position="755"/>
        <end position="795"/>
    </location>
</feature>
<dbReference type="PROSITE" id="PS50943">
    <property type="entry name" value="HTH_CROC1"/>
    <property type="match status" value="1"/>
</dbReference>
<dbReference type="Pfam" id="PF00651">
    <property type="entry name" value="BTB"/>
    <property type="match status" value="1"/>
</dbReference>
<dbReference type="InterPro" id="IPR011333">
    <property type="entry name" value="SKP1/BTB/POZ_sf"/>
</dbReference>
<evidence type="ECO:0008006" key="6">
    <source>
        <dbReference type="Google" id="ProtNLM"/>
    </source>
</evidence>
<feature type="domain" description="HTH cro/C1-type" evidence="3">
    <location>
        <begin position="263"/>
        <end position="286"/>
    </location>
</feature>
<dbReference type="PANTHER" id="PTHR16064:SF3">
    <property type="entry name" value="BTB_POZ DOMAIN-CONTAINING PROTEIN 7"/>
    <property type="match status" value="1"/>
</dbReference>
<feature type="domain" description="BTB" evidence="2">
    <location>
        <begin position="156"/>
        <end position="225"/>
    </location>
</feature>
<feature type="compositionally biased region" description="Low complexity" evidence="1">
    <location>
        <begin position="930"/>
        <end position="946"/>
    </location>
</feature>
<dbReference type="GO" id="GO:0061138">
    <property type="term" value="P:morphogenesis of a branching epithelium"/>
    <property type="evidence" value="ECO:0007669"/>
    <property type="project" value="InterPro"/>
</dbReference>
<dbReference type="OrthoDB" id="5979581at2759"/>
<feature type="domain" description="BTB" evidence="2">
    <location>
        <begin position="300"/>
        <end position="390"/>
    </location>
</feature>
<dbReference type="Proteomes" id="UP000494256">
    <property type="component" value="Unassembled WGS sequence"/>
</dbReference>
<organism evidence="4 5">
    <name type="scientific">Arctia plantaginis</name>
    <name type="common">Wood tiger moth</name>
    <name type="synonym">Phalaena plantaginis</name>
    <dbReference type="NCBI Taxonomy" id="874455"/>
    <lineage>
        <taxon>Eukaryota</taxon>
        <taxon>Metazoa</taxon>
        <taxon>Ecdysozoa</taxon>
        <taxon>Arthropoda</taxon>
        <taxon>Hexapoda</taxon>
        <taxon>Insecta</taxon>
        <taxon>Pterygota</taxon>
        <taxon>Neoptera</taxon>
        <taxon>Endopterygota</taxon>
        <taxon>Lepidoptera</taxon>
        <taxon>Glossata</taxon>
        <taxon>Ditrysia</taxon>
        <taxon>Noctuoidea</taxon>
        <taxon>Erebidae</taxon>
        <taxon>Arctiinae</taxon>
        <taxon>Arctia</taxon>
    </lineage>
</organism>
<dbReference type="PROSITE" id="PS50097">
    <property type="entry name" value="BTB"/>
    <property type="match status" value="2"/>
</dbReference>
<name>A0A8S1AE67_ARCPL</name>
<dbReference type="Gene3D" id="3.30.710.10">
    <property type="entry name" value="Potassium Channel Kv1.1, Chain A"/>
    <property type="match status" value="2"/>
</dbReference>
<evidence type="ECO:0000313" key="5">
    <source>
        <dbReference type="Proteomes" id="UP000494256"/>
    </source>
</evidence>
<proteinExistence type="predicted"/>
<evidence type="ECO:0000259" key="2">
    <source>
        <dbReference type="PROSITE" id="PS50097"/>
    </source>
</evidence>
<evidence type="ECO:0000259" key="3">
    <source>
        <dbReference type="PROSITE" id="PS50943"/>
    </source>
</evidence>
<evidence type="ECO:0000256" key="1">
    <source>
        <dbReference type="SAM" id="MobiDB-lite"/>
    </source>
</evidence>